<evidence type="ECO:0000313" key="2">
    <source>
        <dbReference type="Proteomes" id="UP001152795"/>
    </source>
</evidence>
<proteinExistence type="predicted"/>
<dbReference type="Proteomes" id="UP001152795">
    <property type="component" value="Unassembled WGS sequence"/>
</dbReference>
<gene>
    <name evidence="1" type="ORF">PACLA_8A015848</name>
</gene>
<dbReference type="OrthoDB" id="10045402at2759"/>
<keyword evidence="2" id="KW-1185">Reference proteome</keyword>
<dbReference type="AlphaFoldDB" id="A0A6S7GYZ1"/>
<protein>
    <submittedName>
        <fullName evidence="1">Uncharacterized protein</fullName>
    </submittedName>
</protein>
<evidence type="ECO:0000313" key="1">
    <source>
        <dbReference type="EMBL" id="CAB3996815.1"/>
    </source>
</evidence>
<comment type="caution">
    <text evidence="1">The sequence shown here is derived from an EMBL/GenBank/DDBJ whole genome shotgun (WGS) entry which is preliminary data.</text>
</comment>
<name>A0A6S7GYZ1_PARCT</name>
<dbReference type="EMBL" id="CACRXK020002951">
    <property type="protein sequence ID" value="CAB3996815.1"/>
    <property type="molecule type" value="Genomic_DNA"/>
</dbReference>
<reference evidence="1" key="1">
    <citation type="submission" date="2020-04" db="EMBL/GenBank/DDBJ databases">
        <authorList>
            <person name="Alioto T."/>
            <person name="Alioto T."/>
            <person name="Gomez Garrido J."/>
        </authorList>
    </citation>
    <scope>NUCLEOTIDE SEQUENCE</scope>
    <source>
        <strain evidence="1">A484AB</strain>
    </source>
</reference>
<accession>A0A6S7GYZ1</accession>
<organism evidence="1 2">
    <name type="scientific">Paramuricea clavata</name>
    <name type="common">Red gorgonian</name>
    <name type="synonym">Violescent sea-whip</name>
    <dbReference type="NCBI Taxonomy" id="317549"/>
    <lineage>
        <taxon>Eukaryota</taxon>
        <taxon>Metazoa</taxon>
        <taxon>Cnidaria</taxon>
        <taxon>Anthozoa</taxon>
        <taxon>Octocorallia</taxon>
        <taxon>Malacalcyonacea</taxon>
        <taxon>Plexauridae</taxon>
        <taxon>Paramuricea</taxon>
    </lineage>
</organism>
<sequence>MFFQVCFGIILCVHFALVDAFSETKRDQAPKGKCLSFKWERENDKIDYVCCNSCGEEIEHCFGKTYGSTGDYCNSCGRNKLSFARKLSMPFSCGGCNGQTHEANTCKRRYSNLPVGCWLFRGCFETACQNIAGEEGFSNYNPFLSDGGVPGETPYYDKQVGSKLRSCFNGVCDDGEYIENCPADCCIKRNPQKCTLLQGLCPPECCGEPHCCVERKESKISQKVKTIILCVTLSIVCICIGCILYRLYSCIKRRVQVDNY</sequence>